<evidence type="ECO:0000256" key="5">
    <source>
        <dbReference type="ARBA" id="ARBA00023065"/>
    </source>
</evidence>
<accession>A0A7J8I3E9</accession>
<keyword evidence="14" id="KW-1185">Reference proteome</keyword>
<dbReference type="FunFam" id="3.30.70.100:FF:000008">
    <property type="entry name" value="Copper transport protein ATOX1"/>
    <property type="match status" value="1"/>
</dbReference>
<dbReference type="SUPFAM" id="SSF55008">
    <property type="entry name" value="HMA, heavy metal-associated domain"/>
    <property type="match status" value="1"/>
</dbReference>
<protein>
    <recommendedName>
        <fullName evidence="9">Copper transport protein ATOX1</fullName>
    </recommendedName>
    <alternativeName>
        <fullName evidence="10">Metal transport protein ATX1</fullName>
    </alternativeName>
</protein>
<evidence type="ECO:0000259" key="12">
    <source>
        <dbReference type="PROSITE" id="PS50846"/>
    </source>
</evidence>
<dbReference type="GO" id="GO:0046872">
    <property type="term" value="F:metal ion binding"/>
    <property type="evidence" value="ECO:0007669"/>
    <property type="project" value="UniProtKB-KW"/>
</dbReference>
<dbReference type="PROSITE" id="PS50846">
    <property type="entry name" value="HMA_2"/>
    <property type="match status" value="1"/>
</dbReference>
<dbReference type="GO" id="GO:0006825">
    <property type="term" value="P:copper ion transport"/>
    <property type="evidence" value="ECO:0007669"/>
    <property type="project" value="UniProtKB-KW"/>
</dbReference>
<comment type="similarity">
    <text evidence="8">Belongs to the ATX1 family.</text>
</comment>
<dbReference type="EMBL" id="JACASF010000004">
    <property type="protein sequence ID" value="KAF6479123.1"/>
    <property type="molecule type" value="Genomic_DNA"/>
</dbReference>
<name>A0A7J8I3E9_MOLMO</name>
<sequence>MPKHEFSVDMTCEGCANAATRVLNKLGGVQFEIDLPNKKICIDSEHSMDTLLETLRKTGKTVTYIGLK</sequence>
<evidence type="ECO:0000256" key="6">
    <source>
        <dbReference type="ARBA" id="ARBA00023186"/>
    </source>
</evidence>
<evidence type="ECO:0000256" key="2">
    <source>
        <dbReference type="ARBA" id="ARBA00022723"/>
    </source>
</evidence>
<dbReference type="PANTHER" id="PTHR46365:SF1">
    <property type="entry name" value="COPPER TRANSPORT PROTEIN ATOX1"/>
    <property type="match status" value="1"/>
</dbReference>
<keyword evidence="1" id="KW-0813">Transport</keyword>
<evidence type="ECO:0000256" key="10">
    <source>
        <dbReference type="ARBA" id="ARBA00043201"/>
    </source>
</evidence>
<dbReference type="Gene3D" id="3.30.70.100">
    <property type="match status" value="1"/>
</dbReference>
<dbReference type="InParanoid" id="A0A7J8I3E9"/>
<evidence type="ECO:0000256" key="4">
    <source>
        <dbReference type="ARBA" id="ARBA00023008"/>
    </source>
</evidence>
<comment type="subunit">
    <text evidence="11">Homodimer. Interacts with ATP7B. Interacts with ATP7A. Interacts (via dimer form) with SLC31A1 (via C-terminal domain); this interaction improves ATOX1 stability and controls intracellular Cu(I) levels.</text>
</comment>
<organism evidence="13 14">
    <name type="scientific">Molossus molossus</name>
    <name type="common">Pallas' mastiff bat</name>
    <name type="synonym">Vespertilio molossus</name>
    <dbReference type="NCBI Taxonomy" id="27622"/>
    <lineage>
        <taxon>Eukaryota</taxon>
        <taxon>Metazoa</taxon>
        <taxon>Chordata</taxon>
        <taxon>Craniata</taxon>
        <taxon>Vertebrata</taxon>
        <taxon>Euteleostomi</taxon>
        <taxon>Mammalia</taxon>
        <taxon>Eutheria</taxon>
        <taxon>Laurasiatheria</taxon>
        <taxon>Chiroptera</taxon>
        <taxon>Yangochiroptera</taxon>
        <taxon>Molossidae</taxon>
        <taxon>Molossus</taxon>
    </lineage>
</organism>
<dbReference type="InterPro" id="IPR036163">
    <property type="entry name" value="HMA_dom_sf"/>
</dbReference>
<evidence type="ECO:0000256" key="7">
    <source>
        <dbReference type="ARBA" id="ARBA00037651"/>
    </source>
</evidence>
<dbReference type="OrthoDB" id="689350at2759"/>
<evidence type="ECO:0000256" key="1">
    <source>
        <dbReference type="ARBA" id="ARBA00022448"/>
    </source>
</evidence>
<keyword evidence="2" id="KW-0479">Metal-binding</keyword>
<evidence type="ECO:0000256" key="8">
    <source>
        <dbReference type="ARBA" id="ARBA00038171"/>
    </source>
</evidence>
<feature type="domain" description="HMA" evidence="12">
    <location>
        <begin position="1"/>
        <end position="63"/>
    </location>
</feature>
<gene>
    <name evidence="13" type="ORF">HJG59_001181</name>
</gene>
<keyword evidence="5" id="KW-0406">Ion transport</keyword>
<evidence type="ECO:0000256" key="9">
    <source>
        <dbReference type="ARBA" id="ARBA00040962"/>
    </source>
</evidence>
<dbReference type="InterPro" id="IPR006121">
    <property type="entry name" value="HMA_dom"/>
</dbReference>
<comment type="function">
    <text evidence="7">Binds and deliver cytosolic copper to the copper ATPase proteins. May be important in cellular antioxidant defense.</text>
</comment>
<keyword evidence="4" id="KW-0186">Copper</keyword>
<comment type="caution">
    <text evidence="13">The sequence shown here is derived from an EMBL/GenBank/DDBJ whole genome shotgun (WGS) entry which is preliminary data.</text>
</comment>
<evidence type="ECO:0000256" key="11">
    <source>
        <dbReference type="ARBA" id="ARBA00046351"/>
    </source>
</evidence>
<evidence type="ECO:0000313" key="14">
    <source>
        <dbReference type="Proteomes" id="UP000550707"/>
    </source>
</evidence>
<proteinExistence type="inferred from homology"/>
<dbReference type="AlphaFoldDB" id="A0A7J8I3E9"/>
<keyword evidence="6" id="KW-0143">Chaperone</keyword>
<dbReference type="Pfam" id="PF00403">
    <property type="entry name" value="HMA"/>
    <property type="match status" value="1"/>
</dbReference>
<dbReference type="PANTHER" id="PTHR46365">
    <property type="entry name" value="COPPER TRANSPORT PROTEIN ATOX1"/>
    <property type="match status" value="1"/>
</dbReference>
<reference evidence="13 14" key="1">
    <citation type="journal article" date="2020" name="Nature">
        <title>Six reference-quality genomes reveal evolution of bat adaptations.</title>
        <authorList>
            <person name="Jebb D."/>
            <person name="Huang Z."/>
            <person name="Pippel M."/>
            <person name="Hughes G.M."/>
            <person name="Lavrichenko K."/>
            <person name="Devanna P."/>
            <person name="Winkler S."/>
            <person name="Jermiin L.S."/>
            <person name="Skirmuntt E.C."/>
            <person name="Katzourakis A."/>
            <person name="Burkitt-Gray L."/>
            <person name="Ray D.A."/>
            <person name="Sullivan K.A.M."/>
            <person name="Roscito J.G."/>
            <person name="Kirilenko B.M."/>
            <person name="Davalos L.M."/>
            <person name="Corthals A.P."/>
            <person name="Power M.L."/>
            <person name="Jones G."/>
            <person name="Ransome R.D."/>
            <person name="Dechmann D.K.N."/>
            <person name="Locatelli A.G."/>
            <person name="Puechmaille S.J."/>
            <person name="Fedrigo O."/>
            <person name="Jarvis E.D."/>
            <person name="Hiller M."/>
            <person name="Vernes S.C."/>
            <person name="Myers E.W."/>
            <person name="Teeling E.C."/>
        </authorList>
    </citation>
    <scope>NUCLEOTIDE SEQUENCE [LARGE SCALE GENOMIC DNA]</scope>
    <source>
        <strain evidence="13">MMolMol1</strain>
        <tissue evidence="13">Muscle</tissue>
    </source>
</reference>
<dbReference type="InterPro" id="IPR051881">
    <property type="entry name" value="Copper_transport_ATOX1-like"/>
</dbReference>
<dbReference type="Proteomes" id="UP000550707">
    <property type="component" value="Unassembled WGS sequence"/>
</dbReference>
<evidence type="ECO:0000313" key="13">
    <source>
        <dbReference type="EMBL" id="KAF6479123.1"/>
    </source>
</evidence>
<evidence type="ECO:0000256" key="3">
    <source>
        <dbReference type="ARBA" id="ARBA00022796"/>
    </source>
</evidence>
<dbReference type="CDD" id="cd00371">
    <property type="entry name" value="HMA"/>
    <property type="match status" value="1"/>
</dbReference>
<dbReference type="GO" id="GO:0005829">
    <property type="term" value="C:cytosol"/>
    <property type="evidence" value="ECO:0007669"/>
    <property type="project" value="TreeGrafter"/>
</dbReference>
<keyword evidence="3" id="KW-0187">Copper transport</keyword>
<dbReference type="FunCoup" id="A0A7J8I3E9">
    <property type="interactions" value="1398"/>
</dbReference>
<dbReference type="GO" id="GO:0016531">
    <property type="term" value="F:copper chaperone activity"/>
    <property type="evidence" value="ECO:0007669"/>
    <property type="project" value="TreeGrafter"/>
</dbReference>